<protein>
    <submittedName>
        <fullName evidence="1">Uncharacterized protein</fullName>
    </submittedName>
</protein>
<evidence type="ECO:0000313" key="1">
    <source>
        <dbReference type="EMBL" id="UYB36783.1"/>
    </source>
</evidence>
<proteinExistence type="predicted"/>
<dbReference type="RefSeq" id="WP_263128367.1">
    <property type="nucleotide sequence ID" value="NZ_CP106856.1"/>
</dbReference>
<gene>
    <name evidence="1" type="ORF">N9A08_03665</name>
</gene>
<organism evidence="1 2">
    <name type="scientific">Arthrobacter koreensis</name>
    <dbReference type="NCBI Taxonomy" id="199136"/>
    <lineage>
        <taxon>Bacteria</taxon>
        <taxon>Bacillati</taxon>
        <taxon>Actinomycetota</taxon>
        <taxon>Actinomycetes</taxon>
        <taxon>Micrococcales</taxon>
        <taxon>Micrococcaceae</taxon>
        <taxon>Arthrobacter</taxon>
    </lineage>
</organism>
<dbReference type="Proteomes" id="UP001063368">
    <property type="component" value="Chromosome"/>
</dbReference>
<reference evidence="1" key="1">
    <citation type="submission" date="2022-09" db="EMBL/GenBank/DDBJ databases">
        <authorList>
            <person name="Li D."/>
            <person name="Cheng J."/>
            <person name="Li Y."/>
        </authorList>
    </citation>
    <scope>NUCLEOTIDE SEQUENCE</scope>
    <source>
        <strain evidence="1">DL</strain>
    </source>
</reference>
<name>A0ABY6FU74_9MICC</name>
<evidence type="ECO:0000313" key="2">
    <source>
        <dbReference type="Proteomes" id="UP001063368"/>
    </source>
</evidence>
<keyword evidence="2" id="KW-1185">Reference proteome</keyword>
<accession>A0ABY6FU74</accession>
<sequence length="49" mass="5288">MISSFCTKGFHLAQLSQADQIRISEPGAAAGRRRRVRPAGLSMIFIGGQ</sequence>
<dbReference type="EMBL" id="CP106856">
    <property type="protein sequence ID" value="UYB36783.1"/>
    <property type="molecule type" value="Genomic_DNA"/>
</dbReference>